<dbReference type="VEuPathDB" id="AmoebaDB:NAEGRDRAFT_78161"/>
<evidence type="ECO:0000256" key="2">
    <source>
        <dbReference type="ARBA" id="ARBA00023125"/>
    </source>
</evidence>
<sequence>MNFESNIPKNSSLEDFFSGVFNTSASHSFMMNNDDNMYLDENVNEFFGTSPEQDPFSSYFPFNNNNNSFYATSFPENSSPINNINETQQQIAKSSSILSLTDFKPSFSRTSSSTSFAGLQTPSILHNGESSPMESFHQMDEFQRQLDEDFLRNGGVTSLNISSESAFKPRSDQHLFKFNKQMDFLSGIPKPSTTESNQDIFASLNDISESLIEEPPKDSTIDAMDTSSVNSKTTPGLPPGHKIINGEMYNDRGYKICGFMNQHNRPCQRIGKCPFHDRMKSDKPLSTNSDGIIAAQDSIEPEHFAPTQVVKEKKKSEKKSKKKQDETLLEVPSVESLTTSTTTASASTTTEDKPATKKPYKQGWTKEEHILFLKGLELHGKGSWKEISAIVGTRSPTQIQSHAQKYFLRQKQQKKNKRSIHDFTMDDMKKQDSVEEVEENNHKRKRNKSKSKESKKTGAVHSEDSLSSEPQLEVFGETLVGDANASLMKQFTLAPPKPQQPQPQDANYMDIINKLNHLKSFPKQSPSTGKSSAFSSVSSDELDFHFNTNNESIPTVTEEHSDLYDAWEIGESSTIDDVAPFQKKIKL</sequence>
<evidence type="ECO:0000256" key="3">
    <source>
        <dbReference type="ARBA" id="ARBA00023163"/>
    </source>
</evidence>
<dbReference type="AlphaFoldDB" id="D2V1P6"/>
<reference evidence="9 10" key="1">
    <citation type="journal article" date="2010" name="Cell">
        <title>The genome of Naegleria gruberi illuminates early eukaryotic versatility.</title>
        <authorList>
            <person name="Fritz-Laylin L.K."/>
            <person name="Prochnik S.E."/>
            <person name="Ginger M.L."/>
            <person name="Dacks J.B."/>
            <person name="Carpenter M.L."/>
            <person name="Field M.C."/>
            <person name="Kuo A."/>
            <person name="Paredez A."/>
            <person name="Chapman J."/>
            <person name="Pham J."/>
            <person name="Shu S."/>
            <person name="Neupane R."/>
            <person name="Cipriano M."/>
            <person name="Mancuso J."/>
            <person name="Tu H."/>
            <person name="Salamov A."/>
            <person name="Lindquist E."/>
            <person name="Shapiro H."/>
            <person name="Lucas S."/>
            <person name="Grigoriev I.V."/>
            <person name="Cande W.Z."/>
            <person name="Fulton C."/>
            <person name="Rokhsar D.S."/>
            <person name="Dawson S.C."/>
        </authorList>
    </citation>
    <scope>NUCLEOTIDE SEQUENCE [LARGE SCALE GENOMIC DNA]</scope>
    <source>
        <strain evidence="9 10">NEG-M</strain>
    </source>
</reference>
<feature type="domain" description="HTH myb-type" evidence="8">
    <location>
        <begin position="364"/>
        <end position="411"/>
    </location>
</feature>
<dbReference type="PROSITE" id="PS51293">
    <property type="entry name" value="SANT"/>
    <property type="match status" value="1"/>
</dbReference>
<keyword evidence="1" id="KW-0805">Transcription regulation</keyword>
<dbReference type="SUPFAM" id="SSF46689">
    <property type="entry name" value="Homeodomain-like"/>
    <property type="match status" value="1"/>
</dbReference>
<evidence type="ECO:0000256" key="1">
    <source>
        <dbReference type="ARBA" id="ARBA00023015"/>
    </source>
</evidence>
<feature type="region of interest" description="Disordered" evidence="5">
    <location>
        <begin position="296"/>
        <end position="361"/>
    </location>
</feature>
<dbReference type="InterPro" id="IPR052245">
    <property type="entry name" value="Plant_Stress_Dev_TF"/>
</dbReference>
<feature type="compositionally biased region" description="Low complexity" evidence="5">
    <location>
        <begin position="338"/>
        <end position="349"/>
    </location>
</feature>
<dbReference type="PANTHER" id="PTHR44191:SF62">
    <property type="entry name" value="OS04G0341900 PROTEIN"/>
    <property type="match status" value="1"/>
</dbReference>
<evidence type="ECO:0000259" key="6">
    <source>
        <dbReference type="PROSITE" id="PS50090"/>
    </source>
</evidence>
<dbReference type="GeneID" id="8850018"/>
<keyword evidence="10" id="KW-1185">Reference proteome</keyword>
<keyword evidence="4" id="KW-0539">Nucleus</keyword>
<dbReference type="InterPro" id="IPR017930">
    <property type="entry name" value="Myb_dom"/>
</dbReference>
<dbReference type="GO" id="GO:0006355">
    <property type="term" value="P:regulation of DNA-templated transcription"/>
    <property type="evidence" value="ECO:0007669"/>
    <property type="project" value="UniProtKB-ARBA"/>
</dbReference>
<evidence type="ECO:0000259" key="7">
    <source>
        <dbReference type="PROSITE" id="PS51293"/>
    </source>
</evidence>
<accession>D2V1P6</accession>
<dbReference type="InParanoid" id="D2V1P6"/>
<feature type="region of interest" description="Disordered" evidence="5">
    <location>
        <begin position="218"/>
        <end position="243"/>
    </location>
</feature>
<feature type="compositionally biased region" description="Basic and acidic residues" evidence="5">
    <location>
        <begin position="419"/>
        <end position="433"/>
    </location>
</feature>
<evidence type="ECO:0000256" key="5">
    <source>
        <dbReference type="SAM" id="MobiDB-lite"/>
    </source>
</evidence>
<feature type="region of interest" description="Disordered" evidence="5">
    <location>
        <begin position="408"/>
        <end position="471"/>
    </location>
</feature>
<dbReference type="Proteomes" id="UP000006671">
    <property type="component" value="Unassembled WGS sequence"/>
</dbReference>
<dbReference type="GO" id="GO:0003677">
    <property type="term" value="F:DNA binding"/>
    <property type="evidence" value="ECO:0007669"/>
    <property type="project" value="UniProtKB-KW"/>
</dbReference>
<proteinExistence type="predicted"/>
<feature type="domain" description="SANT" evidence="7">
    <location>
        <begin position="359"/>
        <end position="411"/>
    </location>
</feature>
<dbReference type="OMA" id="CQRIGKC"/>
<evidence type="ECO:0000259" key="8">
    <source>
        <dbReference type="PROSITE" id="PS51294"/>
    </source>
</evidence>
<dbReference type="Gene3D" id="1.10.10.60">
    <property type="entry name" value="Homeodomain-like"/>
    <property type="match status" value="1"/>
</dbReference>
<organism evidence="10">
    <name type="scientific">Naegleria gruberi</name>
    <name type="common">Amoeba</name>
    <dbReference type="NCBI Taxonomy" id="5762"/>
    <lineage>
        <taxon>Eukaryota</taxon>
        <taxon>Discoba</taxon>
        <taxon>Heterolobosea</taxon>
        <taxon>Tetramitia</taxon>
        <taxon>Eutetramitia</taxon>
        <taxon>Vahlkampfiidae</taxon>
        <taxon>Naegleria</taxon>
    </lineage>
</organism>
<evidence type="ECO:0000256" key="4">
    <source>
        <dbReference type="ARBA" id="ARBA00023242"/>
    </source>
</evidence>
<evidence type="ECO:0000313" key="9">
    <source>
        <dbReference type="EMBL" id="EFC49197.1"/>
    </source>
</evidence>
<dbReference type="SMART" id="SM00717">
    <property type="entry name" value="SANT"/>
    <property type="match status" value="1"/>
</dbReference>
<keyword evidence="3" id="KW-0804">Transcription</keyword>
<feature type="domain" description="Myb-like" evidence="6">
    <location>
        <begin position="356"/>
        <end position="407"/>
    </location>
</feature>
<dbReference type="eggNOG" id="KOG0724">
    <property type="taxonomic scope" value="Eukaryota"/>
</dbReference>
<dbReference type="CDD" id="cd00167">
    <property type="entry name" value="SANT"/>
    <property type="match status" value="1"/>
</dbReference>
<protein>
    <submittedName>
        <fullName evidence="9">SANT domain-containing protein</fullName>
    </submittedName>
</protein>
<keyword evidence="2" id="KW-0238">DNA-binding</keyword>
<gene>
    <name evidence="9" type="ORF">NAEGRDRAFT_78161</name>
</gene>
<dbReference type="InterPro" id="IPR017884">
    <property type="entry name" value="SANT_dom"/>
</dbReference>
<dbReference type="OrthoDB" id="118550at2759"/>
<dbReference type="EMBL" id="GG738848">
    <property type="protein sequence ID" value="EFC49197.1"/>
    <property type="molecule type" value="Genomic_DNA"/>
</dbReference>
<dbReference type="PANTHER" id="PTHR44191">
    <property type="entry name" value="TRANSCRIPTION FACTOR KUA1"/>
    <property type="match status" value="1"/>
</dbReference>
<feature type="compositionally biased region" description="Polar residues" evidence="5">
    <location>
        <begin position="225"/>
        <end position="234"/>
    </location>
</feature>
<dbReference type="NCBIfam" id="TIGR01557">
    <property type="entry name" value="myb_SHAQKYF"/>
    <property type="match status" value="1"/>
</dbReference>
<dbReference type="PROSITE" id="PS51294">
    <property type="entry name" value="HTH_MYB"/>
    <property type="match status" value="1"/>
</dbReference>
<evidence type="ECO:0000313" key="10">
    <source>
        <dbReference type="Proteomes" id="UP000006671"/>
    </source>
</evidence>
<dbReference type="InterPro" id="IPR006447">
    <property type="entry name" value="Myb_dom_plants"/>
</dbReference>
<dbReference type="KEGG" id="ngr:NAEGRDRAFT_78161"/>
<feature type="compositionally biased region" description="Basic and acidic residues" evidence="5">
    <location>
        <begin position="450"/>
        <end position="464"/>
    </location>
</feature>
<dbReference type="STRING" id="5762.D2V1P6"/>
<dbReference type="PROSITE" id="PS50090">
    <property type="entry name" value="MYB_LIKE"/>
    <property type="match status" value="1"/>
</dbReference>
<dbReference type="RefSeq" id="XP_002681941.1">
    <property type="nucleotide sequence ID" value="XM_002681895.1"/>
</dbReference>
<dbReference type="Pfam" id="PF00249">
    <property type="entry name" value="Myb_DNA-binding"/>
    <property type="match status" value="1"/>
</dbReference>
<dbReference type="InterPro" id="IPR009057">
    <property type="entry name" value="Homeodomain-like_sf"/>
</dbReference>
<dbReference type="InterPro" id="IPR001005">
    <property type="entry name" value="SANT/Myb"/>
</dbReference>
<name>D2V1P6_NAEGR</name>